<dbReference type="InterPro" id="IPR043502">
    <property type="entry name" value="DNA/RNA_pol_sf"/>
</dbReference>
<accession>A0A7U3MEU4</accession>
<dbReference type="Pfam" id="PF05919">
    <property type="entry name" value="Mitovir_RNA_pol"/>
    <property type="match status" value="1"/>
</dbReference>
<keyword evidence="2" id="KW-0808">Transferase</keyword>
<organism evidence="4">
    <name type="scientific">Erysiphe necator associated mitovirus 5</name>
    <dbReference type="NCBI Taxonomy" id="2691993"/>
    <lineage>
        <taxon>Viruses</taxon>
        <taxon>Riboviria</taxon>
        <taxon>Orthornavirae</taxon>
        <taxon>Lenarviricota</taxon>
        <taxon>Howeltoviricetes</taxon>
        <taxon>Cryppavirales</taxon>
        <taxon>Mitoviridae</taxon>
        <taxon>Mitovirus</taxon>
    </lineage>
</organism>
<proteinExistence type="predicted"/>
<dbReference type="PANTHER" id="PTHR34456">
    <property type="entry name" value="MITOVIRUS RNA-DEPENDENT RNA POLYMERASE"/>
    <property type="match status" value="1"/>
</dbReference>
<name>A0A7U3MEU4_9VIRU</name>
<evidence type="ECO:0000256" key="2">
    <source>
        <dbReference type="ARBA" id="ARBA00022679"/>
    </source>
</evidence>
<evidence type="ECO:0000256" key="1">
    <source>
        <dbReference type="ARBA" id="ARBA00022484"/>
    </source>
</evidence>
<keyword evidence="1" id="KW-0696">RNA-directed RNA polymerase</keyword>
<reference evidence="4" key="1">
    <citation type="submission" date="2019-10" db="EMBL/GenBank/DDBJ databases">
        <title>The miscellaneous mycovirome associated to the plant pathogenic fungus Erysiphe necator.</title>
        <authorList>
            <person name="Rodriguez Romero J."/>
            <person name="Chiapello M."/>
            <person name="Cordoba L."/>
            <person name="Turina M."/>
            <person name="Ayllon M.A."/>
        </authorList>
    </citation>
    <scope>NUCLEOTIDE SEQUENCE</scope>
    <source>
        <strain evidence="4">PMS-18_DN45722</strain>
    </source>
</reference>
<dbReference type="PANTHER" id="PTHR34456:SF9">
    <property type="entry name" value="MITOVIRUS RNA-DEPENDENT RNA POLYMERASE"/>
    <property type="match status" value="1"/>
</dbReference>
<sequence>MSEQVKILPDISSMESNPFWLNYMRKLIYQIIKGRTKVVNLDSMSSSDELLSALSPHAYLLNACFERENSPVRLTIFKKFIIHLWSMKKCHGSKHVINYLKYCHLAIQKFIAGQPVNSLKELAGPGVYPSLRNGLPKFINLRDRNLIRNDNPQITRFYLTLFGVYRVLDCPKTLKLSTITSPYAGSETILDEISSDITLLTSRFLKTKVLKALKVSNTISFLESSSGLHKKSWTGLRSIAYSLNLSHLREDVNILRSFFLDTKINTLYDFFCSIPTTPVSISGYLCTKDEPAGKVRVFAMVDIWTQNILKPLHTALFAFLKSLPNDGTFNQQLSVKRAVEKVKVSKQSFGYDLSAATDRLPIALQKIIISSIFNNTIANAWGNLLVGREYILKKCIHLDTDTAFSYSVGQPMGALSSWAMLAITHHLIVQWCSFKVHNRIFWNEDYELLGDDIVIFDDKIASKYLDIMKLLGLEINLSKSVVSPNGKVIEFAKNTYLKGHNVSGLPWKASLSQNTLLGRAILANALQEKYNFPMGWLSKLIWTRQQLPLFLFSLLRVRFNDNMSVFIRFMSNYIGKLSRKDILSMSVDKFFNYLKLDKDTHLKNDNFSTSLFIMTQSKPVTMLKRTMDVDKTSHVLSQEIFFYLFPEFNTSYYQECCNIGEIHNLQLMSDIPYNIWLNIYSIICDKAYKFSDNINSYNYSSEENLNDSLDEVTNYTEFTKLVARAISNSSTETAVPRLTTFIRFFNKSRKVDVKF</sequence>
<keyword evidence="3" id="KW-0548">Nucleotidyltransferase</keyword>
<dbReference type="EMBL" id="MN557011">
    <property type="protein sequence ID" value="QHD64816.1"/>
    <property type="molecule type" value="Genomic_RNA"/>
</dbReference>
<dbReference type="GO" id="GO:0003968">
    <property type="term" value="F:RNA-directed RNA polymerase activity"/>
    <property type="evidence" value="ECO:0007669"/>
    <property type="project" value="UniProtKB-KW"/>
</dbReference>
<evidence type="ECO:0000256" key="3">
    <source>
        <dbReference type="ARBA" id="ARBA00022695"/>
    </source>
</evidence>
<evidence type="ECO:0000313" key="4">
    <source>
        <dbReference type="EMBL" id="QHD64816.1"/>
    </source>
</evidence>
<dbReference type="InterPro" id="IPR008686">
    <property type="entry name" value="RNA_pol_mitovir"/>
</dbReference>
<dbReference type="SUPFAM" id="SSF56672">
    <property type="entry name" value="DNA/RNA polymerases"/>
    <property type="match status" value="1"/>
</dbReference>
<protein>
    <submittedName>
        <fullName evidence="4">RdRp</fullName>
    </submittedName>
</protein>